<gene>
    <name evidence="5" type="ORF">FOZ76_00930</name>
</gene>
<feature type="domain" description="AMP-dependent synthetase/ligase" evidence="3">
    <location>
        <begin position="8"/>
        <end position="367"/>
    </location>
</feature>
<dbReference type="InterPro" id="IPR020845">
    <property type="entry name" value="AMP-binding_CS"/>
</dbReference>
<dbReference type="InterPro" id="IPR000873">
    <property type="entry name" value="AMP-dep_synth/lig_dom"/>
</dbReference>
<dbReference type="Proteomes" id="UP000318405">
    <property type="component" value="Unassembled WGS sequence"/>
</dbReference>
<evidence type="ECO:0000313" key="5">
    <source>
        <dbReference type="EMBL" id="TSH98967.1"/>
    </source>
</evidence>
<dbReference type="GO" id="GO:0031956">
    <property type="term" value="F:medium-chain fatty acid-CoA ligase activity"/>
    <property type="evidence" value="ECO:0007669"/>
    <property type="project" value="TreeGrafter"/>
</dbReference>
<keyword evidence="6" id="KW-1185">Reference proteome</keyword>
<dbReference type="PANTHER" id="PTHR43201:SF32">
    <property type="entry name" value="2-SUCCINYLBENZOATE--COA LIGASE, CHLOROPLASTIC_PEROXISOMAL"/>
    <property type="match status" value="1"/>
</dbReference>
<dbReference type="RefSeq" id="WP_143946245.1">
    <property type="nucleotide sequence ID" value="NZ_BAABMB010000001.1"/>
</dbReference>
<dbReference type="Pfam" id="PF00501">
    <property type="entry name" value="AMP-binding"/>
    <property type="match status" value="1"/>
</dbReference>
<evidence type="ECO:0000313" key="6">
    <source>
        <dbReference type="Proteomes" id="UP000318405"/>
    </source>
</evidence>
<dbReference type="Gene3D" id="3.40.50.12780">
    <property type="entry name" value="N-terminal domain of ligase-like"/>
    <property type="match status" value="1"/>
</dbReference>
<dbReference type="OrthoDB" id="9766486at2"/>
<keyword evidence="2 5" id="KW-0436">Ligase</keyword>
<dbReference type="SUPFAM" id="SSF56801">
    <property type="entry name" value="Acetyl-CoA synthetase-like"/>
    <property type="match status" value="1"/>
</dbReference>
<dbReference type="PANTHER" id="PTHR43201">
    <property type="entry name" value="ACYL-COA SYNTHETASE"/>
    <property type="match status" value="1"/>
</dbReference>
<dbReference type="AlphaFoldDB" id="A0A556B195"/>
<sequence>MMLTQAVRRAATIRPHGLAIASGGERRTWRVTAGRIAALAGALRTMGAGPGVQVATLAQNSPRHFELLLAAWWAGSVLVPLNTRLAFEEIRYILEHSAARLLVTDEHFAHVAARASDELAGLRDTLVLDDAGYARACAHAPLDDACGELETLAGIFYTGGTTGRPKGVELTHRNFAFAATNMQRDLLHGPASVYLHAAPLFHLADFGIGMGVTMGAGGHSFLAKFSTAAFYERLTSDGVTHLQLVPTMLAAVLDAPERDDRLLAQVRSVSYGAAPVSQALLARLLQAFPHARIQQFYGMTESCGASVMLPAERHTLEGPLAGKLDSVGQPIAGFEIRIAAPGTDQPLEAGQIGEIQVRGATVMRGYWKSPEQTAAALAGGWLRSGDAGRMDEEGFIQVVDRLKDMIISGGENIYCAEVENVLASHPGVAECAVIGLPDDHWGERVHAVVVAREGQAIDAAELDAYCRARIAGYKAPRSYDIRGIPLPLSAVGKVQKNLLREQWLAQRTNA</sequence>
<evidence type="ECO:0000256" key="1">
    <source>
        <dbReference type="ARBA" id="ARBA00006432"/>
    </source>
</evidence>
<dbReference type="Pfam" id="PF13193">
    <property type="entry name" value="AMP-binding_C"/>
    <property type="match status" value="1"/>
</dbReference>
<dbReference type="PROSITE" id="PS00455">
    <property type="entry name" value="AMP_BINDING"/>
    <property type="match status" value="1"/>
</dbReference>
<evidence type="ECO:0000259" key="3">
    <source>
        <dbReference type="Pfam" id="PF00501"/>
    </source>
</evidence>
<dbReference type="FunFam" id="3.30.300.30:FF:000008">
    <property type="entry name" value="2,3-dihydroxybenzoate-AMP ligase"/>
    <property type="match status" value="1"/>
</dbReference>
<dbReference type="Gene3D" id="3.30.300.30">
    <property type="match status" value="1"/>
</dbReference>
<proteinExistence type="inferred from homology"/>
<evidence type="ECO:0000259" key="4">
    <source>
        <dbReference type="Pfam" id="PF13193"/>
    </source>
</evidence>
<name>A0A556B195_9BURK</name>
<dbReference type="InterPro" id="IPR045851">
    <property type="entry name" value="AMP-bd_C_sf"/>
</dbReference>
<dbReference type="InterPro" id="IPR042099">
    <property type="entry name" value="ANL_N_sf"/>
</dbReference>
<comment type="similarity">
    <text evidence="1">Belongs to the ATP-dependent AMP-binding enzyme family.</text>
</comment>
<evidence type="ECO:0000256" key="2">
    <source>
        <dbReference type="ARBA" id="ARBA00022598"/>
    </source>
</evidence>
<organism evidence="5 6">
    <name type="scientific">Verticiella sediminum</name>
    <dbReference type="NCBI Taxonomy" id="1247510"/>
    <lineage>
        <taxon>Bacteria</taxon>
        <taxon>Pseudomonadati</taxon>
        <taxon>Pseudomonadota</taxon>
        <taxon>Betaproteobacteria</taxon>
        <taxon>Burkholderiales</taxon>
        <taxon>Alcaligenaceae</taxon>
        <taxon>Verticiella</taxon>
    </lineage>
</organism>
<dbReference type="EMBL" id="VLTJ01000002">
    <property type="protein sequence ID" value="TSH98967.1"/>
    <property type="molecule type" value="Genomic_DNA"/>
</dbReference>
<reference evidence="5 6" key="1">
    <citation type="submission" date="2019-07" db="EMBL/GenBank/DDBJ databases">
        <title>Qingshengfaniella alkalisoli gen. nov., sp. nov., isolated from saline soil.</title>
        <authorList>
            <person name="Xu L."/>
            <person name="Huang X.-X."/>
            <person name="Sun J.-Q."/>
        </authorList>
    </citation>
    <scope>NUCLEOTIDE SEQUENCE [LARGE SCALE GENOMIC DNA]</scope>
    <source>
        <strain evidence="5 6">DSM 27279</strain>
    </source>
</reference>
<dbReference type="GO" id="GO:0006631">
    <property type="term" value="P:fatty acid metabolic process"/>
    <property type="evidence" value="ECO:0007669"/>
    <property type="project" value="TreeGrafter"/>
</dbReference>
<accession>A0A556B195</accession>
<comment type="caution">
    <text evidence="5">The sequence shown here is derived from an EMBL/GenBank/DDBJ whole genome shotgun (WGS) entry which is preliminary data.</text>
</comment>
<protein>
    <submittedName>
        <fullName evidence="5">Long-chain fatty acid--CoA ligase</fullName>
    </submittedName>
</protein>
<feature type="domain" description="AMP-binding enzyme C-terminal" evidence="4">
    <location>
        <begin position="417"/>
        <end position="493"/>
    </location>
</feature>
<dbReference type="InterPro" id="IPR025110">
    <property type="entry name" value="AMP-bd_C"/>
</dbReference>